<dbReference type="InterPro" id="IPR050951">
    <property type="entry name" value="Retrovirus_Pol_polyprotein"/>
</dbReference>
<dbReference type="OrthoDB" id="6496131at2759"/>
<proteinExistence type="predicted"/>
<organism evidence="1 2">
    <name type="scientific">Thelohanellus kitauei</name>
    <name type="common">Myxosporean</name>
    <dbReference type="NCBI Taxonomy" id="669202"/>
    <lineage>
        <taxon>Eukaryota</taxon>
        <taxon>Metazoa</taxon>
        <taxon>Cnidaria</taxon>
        <taxon>Myxozoa</taxon>
        <taxon>Myxosporea</taxon>
        <taxon>Bivalvulida</taxon>
        <taxon>Platysporina</taxon>
        <taxon>Myxobolidae</taxon>
        <taxon>Thelohanellus</taxon>
    </lineage>
</organism>
<dbReference type="AlphaFoldDB" id="A0A0C2J1W5"/>
<evidence type="ECO:0008006" key="3">
    <source>
        <dbReference type="Google" id="ProtNLM"/>
    </source>
</evidence>
<accession>A0A0C2J1W5</accession>
<dbReference type="Proteomes" id="UP000031668">
    <property type="component" value="Unassembled WGS sequence"/>
</dbReference>
<dbReference type="SUPFAM" id="SSF50630">
    <property type="entry name" value="Acid proteases"/>
    <property type="match status" value="1"/>
</dbReference>
<dbReference type="InterPro" id="IPR043502">
    <property type="entry name" value="DNA/RNA_pol_sf"/>
</dbReference>
<sequence>MSSITFGFDSGLNQLPQLAPLSSWECVDRWISKFQLVSEANNLDDTRQSSIMLTLFEEDVLDQYLLSDVRKPAPSKSKLQNIIAFLKSTASGQRSCASSYASFESWKLQPGAKLEAEMKNLLRWISIARPFFTESDREFFVIQKLLNSLPCHVTTQVKLFGDLNLKDTCSKVSLILSSPSVSSINQVQPDVSAVIGPRDTSIKELADAVNSLRLKVDELNTRGIDENPKALDARRRPRKACGKCGLRGHDTHECLGLVTCDICKGKGHSRFICKTKNTSFNYSSSTMSHNGLGLSTVLMSIASPEIQVTALVNTGSSVSLVNSCLLDKQIDNSHLISLRAVNGSFLSVDGSIKLNFSIGTRTYTHDFFAVKDIKHDVILGCDFIQMHDMDIVGAVTDDILSDSDIPNQYQPSLVEVLKTYNHLFSDPKFADGCCKRLQHVIDTTLDRPIAVRPYRVPGNIKNKIRDQINSMLTNGVIRPSSSPWSALVS</sequence>
<protein>
    <recommendedName>
        <fullName evidence="3">CCHC-type domain-containing protein</fullName>
    </recommendedName>
</protein>
<dbReference type="Gene3D" id="2.40.70.10">
    <property type="entry name" value="Acid Proteases"/>
    <property type="match status" value="1"/>
</dbReference>
<dbReference type="Gene3D" id="3.10.10.10">
    <property type="entry name" value="HIV Type 1 Reverse Transcriptase, subunit A, domain 1"/>
    <property type="match status" value="1"/>
</dbReference>
<evidence type="ECO:0000313" key="2">
    <source>
        <dbReference type="Proteomes" id="UP000031668"/>
    </source>
</evidence>
<dbReference type="PANTHER" id="PTHR37984:SF9">
    <property type="entry name" value="INTEGRASE CATALYTIC DOMAIN-CONTAINING PROTEIN"/>
    <property type="match status" value="1"/>
</dbReference>
<evidence type="ECO:0000313" key="1">
    <source>
        <dbReference type="EMBL" id="KII71869.1"/>
    </source>
</evidence>
<comment type="caution">
    <text evidence="1">The sequence shown here is derived from an EMBL/GenBank/DDBJ whole genome shotgun (WGS) entry which is preliminary data.</text>
</comment>
<dbReference type="InterPro" id="IPR021109">
    <property type="entry name" value="Peptidase_aspartic_dom_sf"/>
</dbReference>
<dbReference type="PANTHER" id="PTHR37984">
    <property type="entry name" value="PROTEIN CBG26694"/>
    <property type="match status" value="1"/>
</dbReference>
<reference evidence="1 2" key="1">
    <citation type="journal article" date="2014" name="Genome Biol. Evol.">
        <title>The genome of the myxosporean Thelohanellus kitauei shows adaptations to nutrient acquisition within its fish host.</title>
        <authorList>
            <person name="Yang Y."/>
            <person name="Xiong J."/>
            <person name="Zhou Z."/>
            <person name="Huo F."/>
            <person name="Miao W."/>
            <person name="Ran C."/>
            <person name="Liu Y."/>
            <person name="Zhang J."/>
            <person name="Feng J."/>
            <person name="Wang M."/>
            <person name="Wang M."/>
            <person name="Wang L."/>
            <person name="Yao B."/>
        </authorList>
    </citation>
    <scope>NUCLEOTIDE SEQUENCE [LARGE SCALE GENOMIC DNA]</scope>
    <source>
        <strain evidence="1">Wuqing</strain>
    </source>
</reference>
<dbReference type="CDD" id="cd00303">
    <property type="entry name" value="retropepsin_like"/>
    <property type="match status" value="1"/>
</dbReference>
<name>A0A0C2J1W5_THEKT</name>
<dbReference type="SUPFAM" id="SSF56672">
    <property type="entry name" value="DNA/RNA polymerases"/>
    <property type="match status" value="1"/>
</dbReference>
<dbReference type="EMBL" id="JWZT01001610">
    <property type="protein sequence ID" value="KII71869.1"/>
    <property type="molecule type" value="Genomic_DNA"/>
</dbReference>
<gene>
    <name evidence="1" type="ORF">RF11_01414</name>
</gene>
<keyword evidence="2" id="KW-1185">Reference proteome</keyword>